<dbReference type="SUPFAM" id="SSF53955">
    <property type="entry name" value="Lysozyme-like"/>
    <property type="match status" value="1"/>
</dbReference>
<accession>A0ABQ4U252</accession>
<gene>
    <name evidence="2" type="ORF">MPOCJGCO_2539</name>
</gene>
<sequence>MYLFTTPSSPRETGASAPAARSQGPVVDAIRDGAQASGVGFDYLLATAKRESALDPAAKAGTSSATGLFQFIEQTWLGVMKTAGPKLGLASFADAITARTDGTFTVADPGLRQAILDLRRDPKIAATLAGALTQKNGEALAGTIGRDPTGGDLYAAHVLGAKGAAGLIAAVQAAPERSAALDMPEAAAANRGLFYDRSGKPRTNAELYAALSTTSAASTGGGPSPPQAASAYAATANANAVNANATTVNAAAAFGGSSDLRSLFQTDKRQGAISSGVAKLWQGRATDAPRAAPTYFPRSDPAEDSAPEPVAFEPAPEPTTTGAIAATPASGPALVNPPLPPRRPAEFTAALAKSFFANRSGP</sequence>
<evidence type="ECO:0000313" key="3">
    <source>
        <dbReference type="Proteomes" id="UP001055057"/>
    </source>
</evidence>
<reference evidence="2" key="1">
    <citation type="journal article" date="2021" name="Front. Microbiol.">
        <title>Comprehensive Comparative Genomics and Phenotyping of Methylobacterium Species.</title>
        <authorList>
            <person name="Alessa O."/>
            <person name="Ogura Y."/>
            <person name="Fujitani Y."/>
            <person name="Takami H."/>
            <person name="Hayashi T."/>
            <person name="Sahin N."/>
            <person name="Tani A."/>
        </authorList>
    </citation>
    <scope>NUCLEOTIDE SEQUENCE</scope>
    <source>
        <strain evidence="2">DSM 23632</strain>
    </source>
</reference>
<dbReference type="RefSeq" id="WP_238183031.1">
    <property type="nucleotide sequence ID" value="NZ_BPRB01000135.1"/>
</dbReference>
<evidence type="ECO:0000256" key="1">
    <source>
        <dbReference type="SAM" id="MobiDB-lite"/>
    </source>
</evidence>
<name>A0ABQ4U252_9HYPH</name>
<feature type="compositionally biased region" description="Low complexity" evidence="1">
    <location>
        <begin position="307"/>
        <end position="333"/>
    </location>
</feature>
<dbReference type="EMBL" id="BPRB01000135">
    <property type="protein sequence ID" value="GJE60427.1"/>
    <property type="molecule type" value="Genomic_DNA"/>
</dbReference>
<feature type="compositionally biased region" description="Polar residues" evidence="1">
    <location>
        <begin position="1"/>
        <end position="11"/>
    </location>
</feature>
<dbReference type="Gene3D" id="1.10.530.10">
    <property type="match status" value="1"/>
</dbReference>
<feature type="region of interest" description="Disordered" evidence="1">
    <location>
        <begin position="290"/>
        <end position="344"/>
    </location>
</feature>
<dbReference type="Proteomes" id="UP001055057">
    <property type="component" value="Unassembled WGS sequence"/>
</dbReference>
<dbReference type="InterPro" id="IPR023346">
    <property type="entry name" value="Lysozyme-like_dom_sf"/>
</dbReference>
<reference evidence="2" key="2">
    <citation type="submission" date="2021-08" db="EMBL/GenBank/DDBJ databases">
        <authorList>
            <person name="Tani A."/>
            <person name="Ola A."/>
            <person name="Ogura Y."/>
            <person name="Katsura K."/>
            <person name="Hayashi T."/>
        </authorList>
    </citation>
    <scope>NUCLEOTIDE SEQUENCE</scope>
    <source>
        <strain evidence="2">DSM 23632</strain>
    </source>
</reference>
<proteinExistence type="predicted"/>
<keyword evidence="3" id="KW-1185">Reference proteome</keyword>
<organism evidence="2 3">
    <name type="scientific">Methylobacterium trifolii</name>
    <dbReference type="NCBI Taxonomy" id="1003092"/>
    <lineage>
        <taxon>Bacteria</taxon>
        <taxon>Pseudomonadati</taxon>
        <taxon>Pseudomonadota</taxon>
        <taxon>Alphaproteobacteria</taxon>
        <taxon>Hyphomicrobiales</taxon>
        <taxon>Methylobacteriaceae</taxon>
        <taxon>Methylobacterium</taxon>
    </lineage>
</organism>
<evidence type="ECO:0000313" key="2">
    <source>
        <dbReference type="EMBL" id="GJE60427.1"/>
    </source>
</evidence>
<protein>
    <recommendedName>
        <fullName evidence="4">Lytic transglycosylase</fullName>
    </recommendedName>
</protein>
<comment type="caution">
    <text evidence="2">The sequence shown here is derived from an EMBL/GenBank/DDBJ whole genome shotgun (WGS) entry which is preliminary data.</text>
</comment>
<evidence type="ECO:0008006" key="4">
    <source>
        <dbReference type="Google" id="ProtNLM"/>
    </source>
</evidence>
<feature type="region of interest" description="Disordered" evidence="1">
    <location>
        <begin position="1"/>
        <end position="23"/>
    </location>
</feature>